<evidence type="ECO:0000313" key="6">
    <source>
        <dbReference type="Proteomes" id="UP000015101"/>
    </source>
</evidence>
<evidence type="ECO:0000313" key="4">
    <source>
        <dbReference type="EMBL" id="ESN94944.1"/>
    </source>
</evidence>
<evidence type="ECO:0000256" key="2">
    <source>
        <dbReference type="ARBA" id="ARBA00022966"/>
    </source>
</evidence>
<dbReference type="InterPro" id="IPR009048">
    <property type="entry name" value="A-macroglobulin_rcpt-bd"/>
</dbReference>
<dbReference type="Pfam" id="PF07677">
    <property type="entry name" value="A2M_recep"/>
    <property type="match status" value="1"/>
</dbReference>
<reference evidence="4 6" key="2">
    <citation type="journal article" date="2013" name="Nature">
        <title>Insights into bilaterian evolution from three spiralian genomes.</title>
        <authorList>
            <person name="Simakov O."/>
            <person name="Marletaz F."/>
            <person name="Cho S.J."/>
            <person name="Edsinger-Gonzales E."/>
            <person name="Havlak P."/>
            <person name="Hellsten U."/>
            <person name="Kuo D.H."/>
            <person name="Larsson T."/>
            <person name="Lv J."/>
            <person name="Arendt D."/>
            <person name="Savage R."/>
            <person name="Osoegawa K."/>
            <person name="de Jong P."/>
            <person name="Grimwood J."/>
            <person name="Chapman J.A."/>
            <person name="Shapiro H."/>
            <person name="Aerts A."/>
            <person name="Otillar R.P."/>
            <person name="Terry A.Y."/>
            <person name="Boore J.L."/>
            <person name="Grigoriev I.V."/>
            <person name="Lindberg D.R."/>
            <person name="Seaver E.C."/>
            <person name="Weisblat D.A."/>
            <person name="Putnam N.H."/>
            <person name="Rokhsar D.S."/>
        </authorList>
    </citation>
    <scope>NUCLEOTIDE SEQUENCE</scope>
</reference>
<protein>
    <recommendedName>
        <fullName evidence="3">Alpha-macroglobulin receptor-binding domain-containing protein</fullName>
    </recommendedName>
</protein>
<dbReference type="HOGENOM" id="CLU_598902_0_0_1"/>
<evidence type="ECO:0000256" key="1">
    <source>
        <dbReference type="ARBA" id="ARBA00022729"/>
    </source>
</evidence>
<dbReference type="PANTHER" id="PTHR11412">
    <property type="entry name" value="MACROGLOBULIN / COMPLEMENT"/>
    <property type="match status" value="1"/>
</dbReference>
<accession>T1FFE5</accession>
<dbReference type="InterPro" id="IPR050473">
    <property type="entry name" value="A2M/Complement_sys"/>
</dbReference>
<dbReference type="AlphaFoldDB" id="T1FFE5"/>
<keyword evidence="2" id="KW-0882">Thioester bond</keyword>
<reference evidence="5" key="3">
    <citation type="submission" date="2015-06" db="UniProtKB">
        <authorList>
            <consortium name="EnsemblMetazoa"/>
        </authorList>
    </citation>
    <scope>IDENTIFICATION</scope>
</reference>
<dbReference type="KEGG" id="hro:HELRODRAFT_180051"/>
<reference evidence="6" key="1">
    <citation type="submission" date="2012-12" db="EMBL/GenBank/DDBJ databases">
        <authorList>
            <person name="Hellsten U."/>
            <person name="Grimwood J."/>
            <person name="Chapman J.A."/>
            <person name="Shapiro H."/>
            <person name="Aerts A."/>
            <person name="Otillar R.P."/>
            <person name="Terry A.Y."/>
            <person name="Boore J.L."/>
            <person name="Simakov O."/>
            <person name="Marletaz F."/>
            <person name="Cho S.-J."/>
            <person name="Edsinger-Gonzales E."/>
            <person name="Havlak P."/>
            <person name="Kuo D.-H."/>
            <person name="Larsson T."/>
            <person name="Lv J."/>
            <person name="Arendt D."/>
            <person name="Savage R."/>
            <person name="Osoegawa K."/>
            <person name="de Jong P."/>
            <person name="Lindberg D.R."/>
            <person name="Seaver E.C."/>
            <person name="Weisblat D.A."/>
            <person name="Putnam N.H."/>
            <person name="Grigoriev I.V."/>
            <person name="Rokhsar D.S."/>
        </authorList>
    </citation>
    <scope>NUCLEOTIDE SEQUENCE</scope>
</reference>
<dbReference type="SUPFAM" id="SSF49410">
    <property type="entry name" value="Alpha-macroglobulin receptor domain"/>
    <property type="match status" value="1"/>
</dbReference>
<dbReference type="GO" id="GO:0005615">
    <property type="term" value="C:extracellular space"/>
    <property type="evidence" value="ECO:0007669"/>
    <property type="project" value="InterPro"/>
</dbReference>
<dbReference type="PANTHER" id="PTHR11412:SF136">
    <property type="entry name" value="CD109 ANTIGEN"/>
    <property type="match status" value="1"/>
</dbReference>
<keyword evidence="6" id="KW-1185">Reference proteome</keyword>
<dbReference type="SMART" id="SM01361">
    <property type="entry name" value="A2M_recep"/>
    <property type="match status" value="1"/>
</dbReference>
<dbReference type="OrthoDB" id="9998011at2759"/>
<dbReference type="GeneID" id="20207544"/>
<dbReference type="EMBL" id="KB097558">
    <property type="protein sequence ID" value="ESN94944.1"/>
    <property type="molecule type" value="Genomic_DNA"/>
</dbReference>
<dbReference type="EMBL" id="AMQM01007078">
    <property type="status" value="NOT_ANNOTATED_CDS"/>
    <property type="molecule type" value="Genomic_DNA"/>
</dbReference>
<dbReference type="SUPFAM" id="SSF48239">
    <property type="entry name" value="Terpenoid cyclases/Protein prenyltransferases"/>
    <property type="match status" value="1"/>
</dbReference>
<sequence length="457" mass="49647">MTGRSARLAIRINLEAYGTKINSALSSFVIKCFHQAKEYIPVEDSKIAATMDWIIGLQADNGTFAEPPEGRVIHTDMQGGSSAGVAMTAYVLIALLENKNVTLSDTSKLSDAITNATTFLENNMELYSKDPYALAIISYAFFKSGSDKLAETLSLLESLAVNEGGLTYWHKASESSSDNIWRGPYSQAKSYSIEIASYALMVYAQKKDLDKALPIGKWLLKQRNAFGGFSSTQDTVLALEALASFAPLIVPASDGAGVVVSVTAGGGNSFTHQFNAINKHNALFLQSVQLPESTTSVKVHAVGEGVALAQLIVKYNVDNENSNQFLSLNLSTTSVDKKLKLSLSTAWSGSEVTGMVVVEINILTGYSLLDDGNFIQQIGSTFKKVEKSSNKVVIYLDELTYEFVHFDVHLDEVLNIANVKPALVKVYRYYRPDSSVTGFYSSSSGQTWEGACPQCCR</sequence>
<evidence type="ECO:0000313" key="5">
    <source>
        <dbReference type="EnsemblMetazoa" id="HelroP180051"/>
    </source>
</evidence>
<dbReference type="EnsemblMetazoa" id="HelroT180051">
    <property type="protein sequence ID" value="HelroP180051"/>
    <property type="gene ID" value="HelroG180051"/>
</dbReference>
<proteinExistence type="predicted"/>
<dbReference type="InterPro" id="IPR008930">
    <property type="entry name" value="Terpenoid_cyclase/PrenylTrfase"/>
</dbReference>
<evidence type="ECO:0000259" key="3">
    <source>
        <dbReference type="SMART" id="SM01361"/>
    </source>
</evidence>
<dbReference type="Proteomes" id="UP000015101">
    <property type="component" value="Unassembled WGS sequence"/>
</dbReference>
<dbReference type="eggNOG" id="KOG1366">
    <property type="taxonomic scope" value="Eukaryota"/>
</dbReference>
<dbReference type="OMA" id="WLTGQQS"/>
<dbReference type="STRING" id="6412.T1FFE5"/>
<dbReference type="InParanoid" id="T1FFE5"/>
<organism evidence="5 6">
    <name type="scientific">Helobdella robusta</name>
    <name type="common">Californian leech</name>
    <dbReference type="NCBI Taxonomy" id="6412"/>
    <lineage>
        <taxon>Eukaryota</taxon>
        <taxon>Metazoa</taxon>
        <taxon>Spiralia</taxon>
        <taxon>Lophotrochozoa</taxon>
        <taxon>Annelida</taxon>
        <taxon>Clitellata</taxon>
        <taxon>Hirudinea</taxon>
        <taxon>Rhynchobdellida</taxon>
        <taxon>Glossiphoniidae</taxon>
        <taxon>Helobdella</taxon>
    </lineage>
</organism>
<keyword evidence="1" id="KW-0732">Signal</keyword>
<dbReference type="RefSeq" id="XP_009027061.1">
    <property type="nucleotide sequence ID" value="XM_009028813.1"/>
</dbReference>
<dbReference type="InterPro" id="IPR011626">
    <property type="entry name" value="Alpha-macroglobulin_TED"/>
</dbReference>
<dbReference type="Pfam" id="PF07678">
    <property type="entry name" value="TED_complement"/>
    <property type="match status" value="1"/>
</dbReference>
<dbReference type="Gene3D" id="1.50.10.20">
    <property type="match status" value="1"/>
</dbReference>
<dbReference type="CTD" id="20207544"/>
<feature type="domain" description="Alpha-macroglobulin receptor-binding" evidence="3">
    <location>
        <begin position="353"/>
        <end position="440"/>
    </location>
</feature>
<dbReference type="InterPro" id="IPR036595">
    <property type="entry name" value="A-macroglobulin_rcpt-bd_sf"/>
</dbReference>
<gene>
    <name evidence="5" type="primary">20207544</name>
    <name evidence="4" type="ORF">HELRODRAFT_180051</name>
</gene>
<name>T1FFE5_HELRO</name>
<dbReference type="Gene3D" id="2.60.40.690">
    <property type="entry name" value="Alpha-macroglobulin, receptor-binding domain"/>
    <property type="match status" value="1"/>
</dbReference>